<dbReference type="OrthoDB" id="7021155at2"/>
<protein>
    <submittedName>
        <fullName evidence="7">Cyclic pyranopterin monophosphate synthase</fullName>
    </submittedName>
</protein>
<dbReference type="InterPro" id="IPR056488">
    <property type="entry name" value="Zn_ribbon_HMPTM"/>
</dbReference>
<dbReference type="SFLD" id="SFLDG01100">
    <property type="entry name" value="methyltransferase_(Class_D)"/>
    <property type="match status" value="1"/>
</dbReference>
<keyword evidence="8" id="KW-1185">Reference proteome</keyword>
<dbReference type="InterPro" id="IPR013785">
    <property type="entry name" value="Aldolase_TIM"/>
</dbReference>
<gene>
    <name evidence="7" type="primary">moaA_3</name>
    <name evidence="7" type="ORF">Q31a_64740</name>
</gene>
<dbReference type="AlphaFoldDB" id="A0A518GHK3"/>
<dbReference type="Gene3D" id="3.20.20.70">
    <property type="entry name" value="Aldolase class I"/>
    <property type="match status" value="1"/>
</dbReference>
<dbReference type="Pfam" id="PF23545">
    <property type="entry name" value="Zn_ribbon_HMPTM"/>
    <property type="match status" value="1"/>
</dbReference>
<dbReference type="SUPFAM" id="SSF102114">
    <property type="entry name" value="Radical SAM enzymes"/>
    <property type="match status" value="1"/>
</dbReference>
<sequence>MSTSPPRAAAQHRDYTFLGLTQSLCPECRGVIPAKIIARGGRVYFRKTCPTHGVREDFVCSDVSRYDRMETSLPAKLPQQTYADPKLGCPLDCGLCTEHEQHTCIAVIEISDGCNLTCPMCYAASAPGKQHKSVEQVKAAIDRIVAAEGHVEVVQLSGGEPTLHPHLLELVEYALTQPIDYVMINTNGIRLAHDADLVAQLSQYRERVEIYFQFDSIHDDQVAQLRGQAGLLEIKLKALDRLAGAQLNVTLVATLQGGVNDSAPADLLEFARNRPHITGLSFQPATYSGRHVLPEHLEQRITFPDVVDTIAADSRNEFRANDFVPLPCAHPNCHWIGLAVRHADELLPLTQYVDAGKNLDLLANGISFTREQTHSLAQQLLARLACGPGDCCSPSQEPTGLSLPVANACSTNTQASSLEQLKPQQIEEFLQKLITRSAGARDLLRITITSFLDVYNFDVRRVMKCCTHHVLPSGHIIPFCAYNVLYRDGTARLPELRQADSGTV</sequence>
<dbReference type="SFLD" id="SFLDS00029">
    <property type="entry name" value="Radical_SAM"/>
    <property type="match status" value="1"/>
</dbReference>
<dbReference type="Proteomes" id="UP000318017">
    <property type="component" value="Chromosome"/>
</dbReference>
<dbReference type="RefSeq" id="WP_145086470.1">
    <property type="nucleotide sequence ID" value="NZ_CP036298.1"/>
</dbReference>
<evidence type="ECO:0000256" key="5">
    <source>
        <dbReference type="ARBA" id="ARBA00023014"/>
    </source>
</evidence>
<keyword evidence="4" id="KW-0408">Iron</keyword>
<keyword evidence="3" id="KW-0479">Metal-binding</keyword>
<dbReference type="SMART" id="SM00729">
    <property type="entry name" value="Elp3"/>
    <property type="match status" value="1"/>
</dbReference>
<keyword evidence="2" id="KW-0949">S-adenosyl-L-methionine</keyword>
<name>A0A518GHK3_9BACT</name>
<evidence type="ECO:0000313" key="8">
    <source>
        <dbReference type="Proteomes" id="UP000318017"/>
    </source>
</evidence>
<proteinExistence type="predicted"/>
<dbReference type="GO" id="GO:0046872">
    <property type="term" value="F:metal ion binding"/>
    <property type="evidence" value="ECO:0007669"/>
    <property type="project" value="UniProtKB-KW"/>
</dbReference>
<dbReference type="Pfam" id="PF04055">
    <property type="entry name" value="Radical_SAM"/>
    <property type="match status" value="1"/>
</dbReference>
<dbReference type="InterPro" id="IPR034474">
    <property type="entry name" value="Methyltransferase_Class_D"/>
</dbReference>
<organism evidence="7 8">
    <name type="scientific">Aureliella helgolandensis</name>
    <dbReference type="NCBI Taxonomy" id="2527968"/>
    <lineage>
        <taxon>Bacteria</taxon>
        <taxon>Pseudomonadati</taxon>
        <taxon>Planctomycetota</taxon>
        <taxon>Planctomycetia</taxon>
        <taxon>Pirellulales</taxon>
        <taxon>Pirellulaceae</taxon>
        <taxon>Aureliella</taxon>
    </lineage>
</organism>
<dbReference type="PROSITE" id="PS51918">
    <property type="entry name" value="RADICAL_SAM"/>
    <property type="match status" value="1"/>
</dbReference>
<dbReference type="GO" id="GO:0003824">
    <property type="term" value="F:catalytic activity"/>
    <property type="evidence" value="ECO:0007669"/>
    <property type="project" value="InterPro"/>
</dbReference>
<dbReference type="InterPro" id="IPR058240">
    <property type="entry name" value="rSAM_sf"/>
</dbReference>
<evidence type="ECO:0000256" key="4">
    <source>
        <dbReference type="ARBA" id="ARBA00023004"/>
    </source>
</evidence>
<dbReference type="GO" id="GO:0051536">
    <property type="term" value="F:iron-sulfur cluster binding"/>
    <property type="evidence" value="ECO:0007669"/>
    <property type="project" value="UniProtKB-KW"/>
</dbReference>
<evidence type="ECO:0000256" key="2">
    <source>
        <dbReference type="ARBA" id="ARBA00022691"/>
    </source>
</evidence>
<evidence type="ECO:0000256" key="1">
    <source>
        <dbReference type="ARBA" id="ARBA00001966"/>
    </source>
</evidence>
<accession>A0A518GHK3</accession>
<evidence type="ECO:0000313" key="7">
    <source>
        <dbReference type="EMBL" id="QDV28081.1"/>
    </source>
</evidence>
<dbReference type="SFLD" id="SFLDG01067">
    <property type="entry name" value="SPASM/twitch_domain_containing"/>
    <property type="match status" value="1"/>
</dbReference>
<dbReference type="EMBL" id="CP036298">
    <property type="protein sequence ID" value="QDV28081.1"/>
    <property type="molecule type" value="Genomic_DNA"/>
</dbReference>
<keyword evidence="5" id="KW-0411">Iron-sulfur</keyword>
<reference evidence="7 8" key="1">
    <citation type="submission" date="2019-02" db="EMBL/GenBank/DDBJ databases">
        <title>Deep-cultivation of Planctomycetes and their phenomic and genomic characterization uncovers novel biology.</title>
        <authorList>
            <person name="Wiegand S."/>
            <person name="Jogler M."/>
            <person name="Boedeker C."/>
            <person name="Pinto D."/>
            <person name="Vollmers J."/>
            <person name="Rivas-Marin E."/>
            <person name="Kohn T."/>
            <person name="Peeters S.H."/>
            <person name="Heuer A."/>
            <person name="Rast P."/>
            <person name="Oberbeckmann S."/>
            <person name="Bunk B."/>
            <person name="Jeske O."/>
            <person name="Meyerdierks A."/>
            <person name="Storesund J.E."/>
            <person name="Kallscheuer N."/>
            <person name="Luecker S."/>
            <person name="Lage O.M."/>
            <person name="Pohl T."/>
            <person name="Merkel B.J."/>
            <person name="Hornburger P."/>
            <person name="Mueller R.-W."/>
            <person name="Bruemmer F."/>
            <person name="Labrenz M."/>
            <person name="Spormann A.M."/>
            <person name="Op den Camp H."/>
            <person name="Overmann J."/>
            <person name="Amann R."/>
            <person name="Jetten M.S.M."/>
            <person name="Mascher T."/>
            <person name="Medema M.H."/>
            <person name="Devos D.P."/>
            <person name="Kaster A.-K."/>
            <person name="Ovreas L."/>
            <person name="Rohde M."/>
            <person name="Galperin M.Y."/>
            <person name="Jogler C."/>
        </authorList>
    </citation>
    <scope>NUCLEOTIDE SEQUENCE [LARGE SCALE GENOMIC DNA]</scope>
    <source>
        <strain evidence="7 8">Q31a</strain>
    </source>
</reference>
<comment type="cofactor">
    <cofactor evidence="1">
        <name>[4Fe-4S] cluster</name>
        <dbReference type="ChEBI" id="CHEBI:49883"/>
    </cofactor>
</comment>
<evidence type="ECO:0000256" key="3">
    <source>
        <dbReference type="ARBA" id="ARBA00022723"/>
    </source>
</evidence>
<dbReference type="InterPro" id="IPR007197">
    <property type="entry name" value="rSAM"/>
</dbReference>
<dbReference type="InterPro" id="IPR006638">
    <property type="entry name" value="Elp3/MiaA/NifB-like_rSAM"/>
</dbReference>
<dbReference type="CDD" id="cd01335">
    <property type="entry name" value="Radical_SAM"/>
    <property type="match status" value="1"/>
</dbReference>
<dbReference type="KEGG" id="ahel:Q31a_64740"/>
<feature type="domain" description="Radical SAM core" evidence="6">
    <location>
        <begin position="100"/>
        <end position="319"/>
    </location>
</feature>
<dbReference type="PANTHER" id="PTHR43306">
    <property type="entry name" value="7,8-DIHYDRO-6-HYDROXYMETHYLPTERIN DIMETHYLTRANSFERASE"/>
    <property type="match status" value="1"/>
</dbReference>
<evidence type="ECO:0000259" key="6">
    <source>
        <dbReference type="PROSITE" id="PS51918"/>
    </source>
</evidence>
<dbReference type="PANTHER" id="PTHR43306:SF1">
    <property type="entry name" value="7,8-DIHYDRO-6-HYDROXYMETHYLPTERIN DIMETHYLTRANSFERASE"/>
    <property type="match status" value="1"/>
</dbReference>